<dbReference type="EMBL" id="IACI01051171">
    <property type="protein sequence ID" value="LAA26054.1"/>
    <property type="molecule type" value="Transcribed_RNA"/>
</dbReference>
<feature type="compositionally biased region" description="Basic residues" evidence="1">
    <location>
        <begin position="251"/>
        <end position="261"/>
    </location>
</feature>
<dbReference type="InterPro" id="IPR039278">
    <property type="entry name" value="Red1"/>
</dbReference>
<reference evidence="2" key="2">
    <citation type="submission" date="2017-12" db="EMBL/GenBank/DDBJ databases">
        <title>Coralsnake Venomics: Analyses of Venom Gland Transcriptomes and Proteomes of Six Brazilian Taxa.</title>
        <authorList>
            <person name="Aird S.D."/>
            <person name="Jorge da Silva N."/>
            <person name="Qiu L."/>
            <person name="Villar-Briones A."/>
            <person name="Aparecida-Saddi V."/>
            <person name="Campos-Telles M.P."/>
            <person name="Grau M."/>
            <person name="Mikheyev A.S."/>
        </authorList>
    </citation>
    <scope>NUCLEOTIDE SEQUENCE</scope>
    <source>
        <tissue evidence="2">Venom_gland</tissue>
    </source>
</reference>
<evidence type="ECO:0000313" key="2">
    <source>
        <dbReference type="EMBL" id="LAA26054.1"/>
    </source>
</evidence>
<dbReference type="PANTHER" id="PTHR21563:SF3">
    <property type="entry name" value="ZINC FINGER C3H1 DOMAIN-CONTAINING PROTEIN"/>
    <property type="match status" value="1"/>
</dbReference>
<feature type="region of interest" description="Disordered" evidence="1">
    <location>
        <begin position="143"/>
        <end position="174"/>
    </location>
</feature>
<dbReference type="GO" id="GO:0000178">
    <property type="term" value="C:exosome (RNase complex)"/>
    <property type="evidence" value="ECO:0007669"/>
    <property type="project" value="TreeGrafter"/>
</dbReference>
<feature type="compositionally biased region" description="Basic and acidic residues" evidence="1">
    <location>
        <begin position="148"/>
        <end position="158"/>
    </location>
</feature>
<sequence>MMPTMACFWALPDSHNIMYINSLINESAKTFGKSPSRKQNYSSKNDNSVEESFEDLLLKYKQIQLELECINKDEKLALNNKEDGAQQSNSEVASPQDQITIENVSITKDAVNEMSPEENKVLTFQAFELKPLRQKLPTLAERSKLKKAKDGIKEHSQKNDLNTNEDEKEQKLDTSDAAVEKKLLDEEQEVSELQLRLLALQSASKKWQQKEQQVMKESKEKLTKAKTVQQRGKISTKSHSVKKPSTAAKQALRKQQTKVWKKLQQQKEQERRQKEEEQWKQDEEEERRKREEEIRKIRDLSNQEEQYNRFMKLVGGKMRSRSKSSDKDLRKSLDKQSTESAGGIYQYDNYDEVAMDTESETNSPGKC</sequence>
<dbReference type="AlphaFoldDB" id="A0A2H6N746"/>
<organism evidence="2">
    <name type="scientific">Micrurus carvalhoi</name>
    <dbReference type="NCBI Taxonomy" id="3147026"/>
    <lineage>
        <taxon>Eukaryota</taxon>
        <taxon>Metazoa</taxon>
        <taxon>Chordata</taxon>
        <taxon>Craniata</taxon>
        <taxon>Vertebrata</taxon>
        <taxon>Euteleostomi</taxon>
        <taxon>Lepidosauria</taxon>
        <taxon>Squamata</taxon>
        <taxon>Bifurcata</taxon>
        <taxon>Unidentata</taxon>
        <taxon>Episquamata</taxon>
        <taxon>Toxicofera</taxon>
        <taxon>Serpentes</taxon>
        <taxon>Colubroidea</taxon>
        <taxon>Elapidae</taxon>
        <taxon>Elapinae</taxon>
        <taxon>Micrurus</taxon>
    </lineage>
</organism>
<feature type="compositionally biased region" description="Basic and acidic residues" evidence="1">
    <location>
        <begin position="265"/>
        <end position="301"/>
    </location>
</feature>
<name>A0A2H6N746_9SAUR</name>
<proteinExistence type="predicted"/>
<reference evidence="2" key="1">
    <citation type="submission" date="2017-07" db="EMBL/GenBank/DDBJ databases">
        <authorList>
            <person name="Mikheyev A."/>
            <person name="Grau M."/>
        </authorList>
    </citation>
    <scope>NUCLEOTIDE SEQUENCE</scope>
    <source>
        <tissue evidence="2">Venom_gland</tissue>
    </source>
</reference>
<feature type="compositionally biased region" description="Acidic residues" evidence="1">
    <location>
        <begin position="349"/>
        <end position="359"/>
    </location>
</feature>
<feature type="compositionally biased region" description="Basic and acidic residues" evidence="1">
    <location>
        <begin position="323"/>
        <end position="337"/>
    </location>
</feature>
<protein>
    <submittedName>
        <fullName evidence="2">Uncharacterized protein</fullName>
    </submittedName>
</protein>
<evidence type="ECO:0000256" key="1">
    <source>
        <dbReference type="SAM" id="MobiDB-lite"/>
    </source>
</evidence>
<feature type="region of interest" description="Disordered" evidence="1">
    <location>
        <begin position="217"/>
        <end position="367"/>
    </location>
</feature>
<dbReference type="GO" id="GO:0005634">
    <property type="term" value="C:nucleus"/>
    <property type="evidence" value="ECO:0007669"/>
    <property type="project" value="TreeGrafter"/>
</dbReference>
<dbReference type="PANTHER" id="PTHR21563">
    <property type="entry name" value="ZINC FINGER C3H1 DOMAIN-CONTAINING PROTEIN"/>
    <property type="match status" value="1"/>
</dbReference>
<accession>A0A2H6N746</accession>